<feature type="transmembrane region" description="Helical" evidence="2">
    <location>
        <begin position="318"/>
        <end position="338"/>
    </location>
</feature>
<feature type="compositionally biased region" description="Polar residues" evidence="1">
    <location>
        <begin position="145"/>
        <end position="155"/>
    </location>
</feature>
<feature type="transmembrane region" description="Helical" evidence="2">
    <location>
        <begin position="6"/>
        <end position="25"/>
    </location>
</feature>
<evidence type="ECO:0000259" key="3">
    <source>
        <dbReference type="PROSITE" id="PS50234"/>
    </source>
</evidence>
<evidence type="ECO:0000256" key="1">
    <source>
        <dbReference type="SAM" id="MobiDB-lite"/>
    </source>
</evidence>
<accession>A0A2H1IFA5</accession>
<feature type="domain" description="VWFA" evidence="3">
    <location>
        <begin position="70"/>
        <end position="208"/>
    </location>
</feature>
<protein>
    <submittedName>
        <fullName evidence="4">Ca-activated chloride channel family protein</fullName>
    </submittedName>
</protein>
<dbReference type="Proteomes" id="UP000234641">
    <property type="component" value="Unassembled WGS sequence"/>
</dbReference>
<feature type="compositionally biased region" description="Basic and acidic residues" evidence="1">
    <location>
        <begin position="160"/>
        <end position="175"/>
    </location>
</feature>
<dbReference type="SMART" id="SM00327">
    <property type="entry name" value="VWA"/>
    <property type="match status" value="1"/>
</dbReference>
<keyword evidence="2" id="KW-1133">Transmembrane helix</keyword>
<dbReference type="InterPro" id="IPR002035">
    <property type="entry name" value="VWF_A"/>
</dbReference>
<keyword evidence="2" id="KW-0812">Transmembrane</keyword>
<evidence type="ECO:0000313" key="5">
    <source>
        <dbReference type="Proteomes" id="UP000234641"/>
    </source>
</evidence>
<dbReference type="AlphaFoldDB" id="A0A2H1IFA5"/>
<feature type="compositionally biased region" description="Low complexity" evidence="1">
    <location>
        <begin position="364"/>
        <end position="386"/>
    </location>
</feature>
<proteinExistence type="predicted"/>
<gene>
    <name evidence="4" type="ORF">BLIN9172_01002</name>
</gene>
<dbReference type="RefSeq" id="WP_101554067.1">
    <property type="nucleotide sequence ID" value="NZ_FXYY01000004.1"/>
</dbReference>
<dbReference type="PROSITE" id="PS50234">
    <property type="entry name" value="VWFA"/>
    <property type="match status" value="1"/>
</dbReference>
<evidence type="ECO:0000256" key="2">
    <source>
        <dbReference type="SAM" id="Phobius"/>
    </source>
</evidence>
<dbReference type="SUPFAM" id="SSF53300">
    <property type="entry name" value="vWA-like"/>
    <property type="match status" value="1"/>
</dbReference>
<dbReference type="EMBL" id="FXYY01000004">
    <property type="protein sequence ID" value="SMX73800.1"/>
    <property type="molecule type" value="Genomic_DNA"/>
</dbReference>
<feature type="compositionally biased region" description="Acidic residues" evidence="1">
    <location>
        <begin position="242"/>
        <end position="251"/>
    </location>
</feature>
<dbReference type="Pfam" id="PF13519">
    <property type="entry name" value="VWA_2"/>
    <property type="match status" value="1"/>
</dbReference>
<sequence>MIFDPVFTWFGWGFLVLALLTVCIIPVIRGDGPRWRWFARIGVVALLALALARPGVPIKSSTEEYETRADVYFVVDVTTSMAAEDFDGNDTRLTGVKEDMLELADAFPGTRLSIITFASTAATVMPLTTDHAAFASAVDVLEPESSMNSRGSSITEAGEELEKRMTSNDEDRPENKNVVFYFGDGEQTVSETPESWSSFASRIDSGAVFGYGTEQGGKMRDSQPFGYGSGVGDPGTAPGIGDPDDPDDDQAPPEYVQDRNGEPGISTIDEGNLRRIASDLGVDYHHRDGNGAISSVYTAPKYDQALVRKDGRVTVDEYYWVPLILVFAWIAVELVFGVREYLRLKAITPKRPRRGGPPGPGGPVPYQQVPQQAVPHQAVPHQAVPHGPSPHQSAPYRGGPR</sequence>
<feature type="region of interest" description="Disordered" evidence="1">
    <location>
        <begin position="215"/>
        <end position="267"/>
    </location>
</feature>
<feature type="region of interest" description="Disordered" evidence="1">
    <location>
        <begin position="145"/>
        <end position="175"/>
    </location>
</feature>
<keyword evidence="2" id="KW-0472">Membrane</keyword>
<dbReference type="Gene3D" id="3.40.50.410">
    <property type="entry name" value="von Willebrand factor, type A domain"/>
    <property type="match status" value="1"/>
</dbReference>
<reference evidence="4 5" key="1">
    <citation type="submission" date="2017-03" db="EMBL/GenBank/DDBJ databases">
        <authorList>
            <person name="Afonso C.L."/>
            <person name="Miller P.J."/>
            <person name="Scott M.A."/>
            <person name="Spackman E."/>
            <person name="Goraichik I."/>
            <person name="Dimitrov K.M."/>
            <person name="Suarez D.L."/>
            <person name="Swayne D.E."/>
        </authorList>
    </citation>
    <scope>NUCLEOTIDE SEQUENCE [LARGE SCALE GENOMIC DNA]</scope>
    <source>
        <strain evidence="4 5">ATCC 9172</strain>
    </source>
</reference>
<evidence type="ECO:0000313" key="4">
    <source>
        <dbReference type="EMBL" id="SMX73800.1"/>
    </source>
</evidence>
<dbReference type="InterPro" id="IPR036465">
    <property type="entry name" value="vWFA_dom_sf"/>
</dbReference>
<organism evidence="4 5">
    <name type="scientific">Brevibacterium linens ATCC 9172</name>
    <dbReference type="NCBI Taxonomy" id="1255617"/>
    <lineage>
        <taxon>Bacteria</taxon>
        <taxon>Bacillati</taxon>
        <taxon>Actinomycetota</taxon>
        <taxon>Actinomycetes</taxon>
        <taxon>Micrococcales</taxon>
        <taxon>Brevibacteriaceae</taxon>
        <taxon>Brevibacterium</taxon>
    </lineage>
</organism>
<name>A0A2H1IFA5_BRELN</name>
<feature type="region of interest" description="Disordered" evidence="1">
    <location>
        <begin position="349"/>
        <end position="401"/>
    </location>
</feature>